<dbReference type="RefSeq" id="WP_193537924.1">
    <property type="nucleotide sequence ID" value="NZ_JADCKF010000008.1"/>
</dbReference>
<reference evidence="1 2" key="1">
    <citation type="submission" date="2020-10" db="EMBL/GenBank/DDBJ databases">
        <title>ChiBAC.</title>
        <authorList>
            <person name="Zenner C."/>
            <person name="Hitch T.C.A."/>
            <person name="Clavel T."/>
        </authorList>
    </citation>
    <scope>NUCLEOTIDE SEQUENCE [LARGE SCALE GENOMIC DNA]</scope>
    <source>
        <strain evidence="1 2">DSM 107456</strain>
    </source>
</reference>
<evidence type="ECO:0000313" key="1">
    <source>
        <dbReference type="EMBL" id="MBE5056214.1"/>
    </source>
</evidence>
<accession>A0ABR9RBZ0</accession>
<keyword evidence="2" id="KW-1185">Reference proteome</keyword>
<organism evidence="1 2">
    <name type="scientific">Pseudoflavonifractor gallinarum</name>
    <dbReference type="NCBI Taxonomy" id="2779352"/>
    <lineage>
        <taxon>Bacteria</taxon>
        <taxon>Bacillati</taxon>
        <taxon>Bacillota</taxon>
        <taxon>Clostridia</taxon>
        <taxon>Eubacteriales</taxon>
        <taxon>Oscillospiraceae</taxon>
        <taxon>Pseudoflavonifractor</taxon>
    </lineage>
</organism>
<proteinExistence type="predicted"/>
<gene>
    <name evidence="1" type="ORF">INF37_09415</name>
</gene>
<evidence type="ECO:0008006" key="3">
    <source>
        <dbReference type="Google" id="ProtNLM"/>
    </source>
</evidence>
<comment type="caution">
    <text evidence="1">The sequence shown here is derived from an EMBL/GenBank/DDBJ whole genome shotgun (WGS) entry which is preliminary data.</text>
</comment>
<protein>
    <recommendedName>
        <fullName evidence="3">Large polyvalent protein-associated domain-containing protein</fullName>
    </recommendedName>
</protein>
<evidence type="ECO:0000313" key="2">
    <source>
        <dbReference type="Proteomes" id="UP000806211"/>
    </source>
</evidence>
<sequence>MDIINSKVYVKADEHGRIIRCDGGYTTPEDLSGWTQIDEGTGDKYNLCQSHYFDGGLYTADGIPRYKLVDGKPVERTAEEIEADRWALTPPAPTALEQLRADVDFLAIMQGVEL</sequence>
<dbReference type="Proteomes" id="UP000806211">
    <property type="component" value="Unassembled WGS sequence"/>
</dbReference>
<name>A0ABR9RBZ0_9FIRM</name>
<dbReference type="EMBL" id="JADCKF010000008">
    <property type="protein sequence ID" value="MBE5056214.1"/>
    <property type="molecule type" value="Genomic_DNA"/>
</dbReference>